<dbReference type="PANTHER" id="PTHR12993:SF11">
    <property type="entry name" value="N-ACETYLGLUCOSAMINYL-PHOSPHATIDYLINOSITOL DE-N-ACETYLASE"/>
    <property type="match status" value="1"/>
</dbReference>
<dbReference type="InterPro" id="IPR029062">
    <property type="entry name" value="Class_I_gatase-like"/>
</dbReference>
<sequence>MKLRNLFLYFLVLPYFSFAQNNALPNAAELKLDLKKLDVLGSVLYIAAHPDDENTRLLSYLAKEKLVRTAYLSLTRGDGGQNLIGNEQSEELGLIRTQELLAARRTDGAIQFFTRANDFGFSKTADETFNIWNKKEILGDVVYIIRKFKPDVIITRFPNDARAGHGHHQASSILAQEAFKAAADSKQFTEQLKEVSIWQPKRILWNTYNFGSANTTANDQLKIDVGLFNNLLGKGYGEIAAESRSMHKSQGFGSARQRGSSIEYFSSWQGELPQKDLFEGIDLSWGRLQIKTDIAKDITSIQEKFNIEKPGLIVEDLIKLHQKIAALPDSFYKNVKLEEVKKLILNCSGTWLEAQAKQAFVAQNTPIEFNLSAVTQYPNVKITAFNQKTTDLNINQLYSAKNQTQINKITQPYWLVNQHPIGQYVLNKQADILQPDGPTAHAIQVTLSFNNYSLDYEIPVIYKYTDQVRGEVYQPLVIASPITINPEDKVLLFSNQDEKEIRVRLKSFKENLSGELIPELPKNWKISPAKQSFNFKNMGEELNLIFKVTPAAVDESVVLKFTAQIANETYQKAYHEIKYEHIPTISYFSEAELKLTKLDIKTTGNKRIGYINGAGDLIPESLKQIGYQVNILTEKEMLTGDLSAYDAIITGVRAFNTNEKLPFARQNLLKYIENGGTLLVQYNVNRPLLSTEIGPYPFNIARDRVTEENAKIFFLKPESKVLNYPNKLTAKDFDGWIQERGLYFADDADNRYEQPLGMNDTGEKQKSGALLVTAYGKGKFVYTGLSFFRELPAGVAGAYRLFVNLISK</sequence>
<dbReference type="RefSeq" id="WP_149075483.1">
    <property type="nucleotide sequence ID" value="NZ_CP043329.1"/>
</dbReference>
<name>A0A5C0VJ92_9SPHI</name>
<dbReference type="InterPro" id="IPR003737">
    <property type="entry name" value="GlcNAc_PI_deacetylase-related"/>
</dbReference>
<dbReference type="KEGG" id="pej:FYC62_14730"/>
<proteinExistence type="predicted"/>
<reference evidence="2 3" key="1">
    <citation type="submission" date="2019-08" db="EMBL/GenBank/DDBJ databases">
        <title>Pedobacter sp. nov., isolated from Han river, South Korea.</title>
        <authorList>
            <person name="Lee D.-H."/>
            <person name="Kim Y.-S."/>
            <person name="Hwang E.-M."/>
            <person name="Le Tran T.C."/>
            <person name="Cha C.-J."/>
        </authorList>
    </citation>
    <scope>NUCLEOTIDE SEQUENCE [LARGE SCALE GENOMIC DNA]</scope>
    <source>
        <strain evidence="2 3">CJ43</strain>
    </source>
</reference>
<feature type="signal peptide" evidence="1">
    <location>
        <begin position="1"/>
        <end position="19"/>
    </location>
</feature>
<dbReference type="Gene3D" id="3.40.50.10320">
    <property type="entry name" value="LmbE-like"/>
    <property type="match status" value="1"/>
</dbReference>
<dbReference type="GO" id="GO:0016811">
    <property type="term" value="F:hydrolase activity, acting on carbon-nitrogen (but not peptide) bonds, in linear amides"/>
    <property type="evidence" value="ECO:0007669"/>
    <property type="project" value="TreeGrafter"/>
</dbReference>
<keyword evidence="3" id="KW-1185">Reference proteome</keyword>
<dbReference type="Pfam" id="PF02585">
    <property type="entry name" value="PIG-L"/>
    <property type="match status" value="1"/>
</dbReference>
<keyword evidence="1" id="KW-0732">Signal</keyword>
<evidence type="ECO:0000313" key="2">
    <source>
        <dbReference type="EMBL" id="QEK52775.1"/>
    </source>
</evidence>
<dbReference type="AlphaFoldDB" id="A0A5C0VJ92"/>
<dbReference type="InterPro" id="IPR024078">
    <property type="entry name" value="LmbE-like_dom_sf"/>
</dbReference>
<dbReference type="PANTHER" id="PTHR12993">
    <property type="entry name" value="N-ACETYLGLUCOSAMINYL-PHOSPHATIDYLINOSITOL DE-N-ACETYLASE-RELATED"/>
    <property type="match status" value="1"/>
</dbReference>
<evidence type="ECO:0000256" key="1">
    <source>
        <dbReference type="SAM" id="SignalP"/>
    </source>
</evidence>
<organism evidence="2 3">
    <name type="scientific">Pedobacter aquae</name>
    <dbReference type="NCBI Taxonomy" id="2605747"/>
    <lineage>
        <taxon>Bacteria</taxon>
        <taxon>Pseudomonadati</taxon>
        <taxon>Bacteroidota</taxon>
        <taxon>Sphingobacteriia</taxon>
        <taxon>Sphingobacteriales</taxon>
        <taxon>Sphingobacteriaceae</taxon>
        <taxon>Pedobacter</taxon>
    </lineage>
</organism>
<accession>A0A5C0VJ92</accession>
<dbReference type="SUPFAM" id="SSF102588">
    <property type="entry name" value="LmbE-like"/>
    <property type="match status" value="1"/>
</dbReference>
<evidence type="ECO:0000313" key="3">
    <source>
        <dbReference type="Proteomes" id="UP000323653"/>
    </source>
</evidence>
<dbReference type="EMBL" id="CP043329">
    <property type="protein sequence ID" value="QEK52775.1"/>
    <property type="molecule type" value="Genomic_DNA"/>
</dbReference>
<dbReference type="Proteomes" id="UP000323653">
    <property type="component" value="Chromosome"/>
</dbReference>
<gene>
    <name evidence="2" type="ORF">FYC62_14730</name>
</gene>
<protein>
    <submittedName>
        <fullName evidence="2">PIG-L family deacetylase</fullName>
    </submittedName>
</protein>
<dbReference type="SUPFAM" id="SSF52317">
    <property type="entry name" value="Class I glutamine amidotransferase-like"/>
    <property type="match status" value="1"/>
</dbReference>
<feature type="chain" id="PRO_5022740266" evidence="1">
    <location>
        <begin position="20"/>
        <end position="808"/>
    </location>
</feature>